<feature type="region of interest" description="Disordered" evidence="1">
    <location>
        <begin position="280"/>
        <end position="299"/>
    </location>
</feature>
<keyword evidence="3" id="KW-1185">Reference proteome</keyword>
<feature type="compositionally biased region" description="Gly residues" evidence="1">
    <location>
        <begin position="84"/>
        <end position="93"/>
    </location>
</feature>
<dbReference type="RefSeq" id="WP_145365987.1">
    <property type="nucleotide sequence ID" value="NZ_CP036268.1"/>
</dbReference>
<protein>
    <submittedName>
        <fullName evidence="2">Uncharacterized protein</fullName>
    </submittedName>
</protein>
<feature type="compositionally biased region" description="Polar residues" evidence="1">
    <location>
        <begin position="162"/>
        <end position="176"/>
    </location>
</feature>
<evidence type="ECO:0000256" key="1">
    <source>
        <dbReference type="SAM" id="MobiDB-lite"/>
    </source>
</evidence>
<organism evidence="2 3">
    <name type="scientific">Stratiformator vulcanicus</name>
    <dbReference type="NCBI Taxonomy" id="2527980"/>
    <lineage>
        <taxon>Bacteria</taxon>
        <taxon>Pseudomonadati</taxon>
        <taxon>Planctomycetota</taxon>
        <taxon>Planctomycetia</taxon>
        <taxon>Planctomycetales</taxon>
        <taxon>Planctomycetaceae</taxon>
        <taxon>Stratiformator</taxon>
    </lineage>
</organism>
<gene>
    <name evidence="2" type="ORF">Pan189_42910</name>
</gene>
<feature type="compositionally biased region" description="Gly residues" evidence="1">
    <location>
        <begin position="129"/>
        <end position="142"/>
    </location>
</feature>
<feature type="compositionally biased region" description="Low complexity" evidence="1">
    <location>
        <begin position="118"/>
        <end position="128"/>
    </location>
</feature>
<dbReference type="AlphaFoldDB" id="A0A517R7L1"/>
<reference evidence="2 3" key="1">
    <citation type="submission" date="2019-02" db="EMBL/GenBank/DDBJ databases">
        <title>Deep-cultivation of Planctomycetes and their phenomic and genomic characterization uncovers novel biology.</title>
        <authorList>
            <person name="Wiegand S."/>
            <person name="Jogler M."/>
            <person name="Boedeker C."/>
            <person name="Pinto D."/>
            <person name="Vollmers J."/>
            <person name="Rivas-Marin E."/>
            <person name="Kohn T."/>
            <person name="Peeters S.H."/>
            <person name="Heuer A."/>
            <person name="Rast P."/>
            <person name="Oberbeckmann S."/>
            <person name="Bunk B."/>
            <person name="Jeske O."/>
            <person name="Meyerdierks A."/>
            <person name="Storesund J.E."/>
            <person name="Kallscheuer N."/>
            <person name="Luecker S."/>
            <person name="Lage O.M."/>
            <person name="Pohl T."/>
            <person name="Merkel B.J."/>
            <person name="Hornburger P."/>
            <person name="Mueller R.-W."/>
            <person name="Bruemmer F."/>
            <person name="Labrenz M."/>
            <person name="Spormann A.M."/>
            <person name="Op den Camp H."/>
            <person name="Overmann J."/>
            <person name="Amann R."/>
            <person name="Jetten M.S.M."/>
            <person name="Mascher T."/>
            <person name="Medema M.H."/>
            <person name="Devos D.P."/>
            <person name="Kaster A.-K."/>
            <person name="Ovreas L."/>
            <person name="Rohde M."/>
            <person name="Galperin M.Y."/>
            <person name="Jogler C."/>
        </authorList>
    </citation>
    <scope>NUCLEOTIDE SEQUENCE [LARGE SCALE GENOMIC DNA]</scope>
    <source>
        <strain evidence="2 3">Pan189</strain>
    </source>
</reference>
<proteinExistence type="predicted"/>
<feature type="region of interest" description="Disordered" evidence="1">
    <location>
        <begin position="58"/>
        <end position="235"/>
    </location>
</feature>
<evidence type="ECO:0000313" key="2">
    <source>
        <dbReference type="EMBL" id="QDT39879.1"/>
    </source>
</evidence>
<dbReference type="Proteomes" id="UP000317318">
    <property type="component" value="Chromosome"/>
</dbReference>
<name>A0A517R7L1_9PLAN</name>
<dbReference type="EMBL" id="CP036268">
    <property type="protein sequence ID" value="QDT39879.1"/>
    <property type="molecule type" value="Genomic_DNA"/>
</dbReference>
<sequence length="391" mass="40554">MDRKLWLICVLTGASGCIHSPPAYYGAPAAPGGYVQPGYVQPGYTQPGFQQGPIINSPGTTFPGGSGPTLAPPQGGGNPPPFNGGTGGGGGNDFGTDPNLVPGYRDPTSNDFGGGNPGNDLGNDDFGNGDFGNGDFGGGSGFGEPPLDDGFGNPPAGGGGPSNDTPFFQGTMNPNERTGALAQIQSRSWDDPGELPGRPQPLAESNVNFGARPQEDLPGRPNRGAIRPAGHDNPARLNTGGGLAAADFETDFGAVPTGREAFGTPPNAEADFGAYPTGREDFGSNPVAEAPSDPPEDGKLFGYDRRKYRWLKGMISYDERQRSWNIIYNTSPGIDDEYGGSLTLADSGRLSKFKTNDIVEVVGTVDRAAGVDELGKPKFRVDTARIIGMAQ</sequence>
<dbReference type="PROSITE" id="PS51257">
    <property type="entry name" value="PROKAR_LIPOPROTEIN"/>
    <property type="match status" value="1"/>
</dbReference>
<accession>A0A517R7L1</accession>
<evidence type="ECO:0000313" key="3">
    <source>
        <dbReference type="Proteomes" id="UP000317318"/>
    </source>
</evidence>
<dbReference type="KEGG" id="svp:Pan189_42910"/>
<dbReference type="OrthoDB" id="210936at2"/>